<dbReference type="PANTHER" id="PTHR43861:SF5">
    <property type="entry name" value="BLL5978 PROTEIN"/>
    <property type="match status" value="1"/>
</dbReference>
<keyword evidence="3" id="KW-0808">Transferase</keyword>
<feature type="domain" description="C-methyltransferase" evidence="2">
    <location>
        <begin position="246"/>
        <end position="404"/>
    </location>
</feature>
<sequence>MMQCRHCGSAGFIPFLDLGEAPPSNSYLDAADLARPEKRYPLVIRTCTECWLTQTKDFADREEFFSGDYAYFSSFSKTWLEHAKAYVGAMRDRFGLGPESLVAEVAANDGYLLQYVCELGIPCYGIEPTRSTAAAARARGVEIVEEFFGSELGSRLAREGRQADLIAANNVLAHVPDINDFVRGFAKLLKPAGVATFEFPHLYEMVRGNQFDTAYHEHYSYLSLIAVARILRANDLMVFDVETTPHHGGSLRVFACRSDHAAHHVMPAVRAMLEIEHEAGMNAEPFYAGFQASAEAARDGFRAFLADARKAGLKVAAYGAAAKGNTLLNFAGTEADEIAFVVDRNPAKQGRYMPGSRIPIVGEDRLLSDQPDRVVILPWNIETEIRSQLAYISDWGGQFVTAIPQLRIRS</sequence>
<dbReference type="Pfam" id="PF13489">
    <property type="entry name" value="Methyltransf_23"/>
    <property type="match status" value="1"/>
</dbReference>
<evidence type="ECO:0000259" key="2">
    <source>
        <dbReference type="Pfam" id="PF08484"/>
    </source>
</evidence>
<organism evidence="3 4">
    <name type="scientific">Hoeflea halophila</name>
    <dbReference type="NCBI Taxonomy" id="714899"/>
    <lineage>
        <taxon>Bacteria</taxon>
        <taxon>Pseudomonadati</taxon>
        <taxon>Pseudomonadota</taxon>
        <taxon>Alphaproteobacteria</taxon>
        <taxon>Hyphomicrobiales</taxon>
        <taxon>Rhizobiaceae</taxon>
        <taxon>Hoeflea</taxon>
    </lineage>
</organism>
<keyword evidence="3" id="KW-0489">Methyltransferase</keyword>
<reference evidence="4" key="1">
    <citation type="submission" date="2017-08" db="EMBL/GenBank/DDBJ databases">
        <authorList>
            <person name="Varghese N."/>
            <person name="Submissions S."/>
        </authorList>
    </citation>
    <scope>NUCLEOTIDE SEQUENCE [LARGE SCALE GENOMIC DNA]</scope>
    <source>
        <strain evidence="4">KCTC 23107</strain>
    </source>
</reference>
<dbReference type="InterPro" id="IPR013630">
    <property type="entry name" value="Methyltransf_Zn-bd_dom_put"/>
</dbReference>
<dbReference type="Pfam" id="PF08421">
    <property type="entry name" value="Methyltransf_13"/>
    <property type="match status" value="1"/>
</dbReference>
<dbReference type="InterPro" id="IPR029063">
    <property type="entry name" value="SAM-dependent_MTases_sf"/>
</dbReference>
<gene>
    <name evidence="3" type="ORF">SAMN05877838_2973</name>
</gene>
<dbReference type="SUPFAM" id="SSF53335">
    <property type="entry name" value="S-adenosyl-L-methionine-dependent methyltransferases"/>
    <property type="match status" value="1"/>
</dbReference>
<dbReference type="Pfam" id="PF08484">
    <property type="entry name" value="Methyltransf_14"/>
    <property type="match status" value="1"/>
</dbReference>
<dbReference type="Proteomes" id="UP000219465">
    <property type="component" value="Unassembled WGS sequence"/>
</dbReference>
<dbReference type="GO" id="GO:0032259">
    <property type="term" value="P:methylation"/>
    <property type="evidence" value="ECO:0007669"/>
    <property type="project" value="UniProtKB-KW"/>
</dbReference>
<keyword evidence="4" id="KW-1185">Reference proteome</keyword>
<dbReference type="InterPro" id="IPR013691">
    <property type="entry name" value="MeTrfase_14"/>
</dbReference>
<dbReference type="Gene3D" id="3.40.50.150">
    <property type="entry name" value="Vaccinia Virus protein VP39"/>
    <property type="match status" value="1"/>
</dbReference>
<dbReference type="AlphaFoldDB" id="A0A286IDA7"/>
<evidence type="ECO:0000313" key="3">
    <source>
        <dbReference type="EMBL" id="SOE18061.1"/>
    </source>
</evidence>
<name>A0A286IDA7_9HYPH</name>
<dbReference type="InterPro" id="IPR038576">
    <property type="entry name" value="Methyltransf_Zn-bd_dom_put_sf"/>
</dbReference>
<accession>A0A286IDA7</accession>
<protein>
    <submittedName>
        <fullName evidence="3">Methyltransferase family protein</fullName>
    </submittedName>
</protein>
<dbReference type="Gene3D" id="6.20.50.110">
    <property type="entry name" value="Methyltransferase, zinc-binding domain"/>
    <property type="match status" value="1"/>
</dbReference>
<evidence type="ECO:0000259" key="1">
    <source>
        <dbReference type="Pfam" id="PF08421"/>
    </source>
</evidence>
<evidence type="ECO:0000313" key="4">
    <source>
        <dbReference type="Proteomes" id="UP000219465"/>
    </source>
</evidence>
<dbReference type="Gene3D" id="3.40.50.720">
    <property type="entry name" value="NAD(P)-binding Rossmann-like Domain"/>
    <property type="match status" value="1"/>
</dbReference>
<dbReference type="PANTHER" id="PTHR43861">
    <property type="entry name" value="TRANS-ACONITATE 2-METHYLTRANSFERASE-RELATED"/>
    <property type="match status" value="1"/>
</dbReference>
<dbReference type="EMBL" id="OCPC01000004">
    <property type="protein sequence ID" value="SOE18061.1"/>
    <property type="molecule type" value="Genomic_DNA"/>
</dbReference>
<proteinExistence type="predicted"/>
<dbReference type="GO" id="GO:0008168">
    <property type="term" value="F:methyltransferase activity"/>
    <property type="evidence" value="ECO:0007669"/>
    <property type="project" value="UniProtKB-KW"/>
</dbReference>
<feature type="domain" description="Methyltransferase putative zinc binding" evidence="1">
    <location>
        <begin position="4"/>
        <end position="65"/>
    </location>
</feature>